<gene>
    <name evidence="2" type="ORF">L195_g058786</name>
</gene>
<sequence>MWIAAHGRLLTNARRSKWGVGVSPICSICGNDEETVIHTLRDCMEWIFMNLNKRDIGSQEGSWQSIFMVACWHLWNWRNKAIFEEDFQRPNDPSQVILRMTKDIEQYERTL</sequence>
<reference evidence="2 3" key="1">
    <citation type="journal article" date="2014" name="Am. J. Bot.">
        <title>Genome assembly and annotation for red clover (Trifolium pratense; Fabaceae).</title>
        <authorList>
            <person name="Istvanek J."/>
            <person name="Jaros M."/>
            <person name="Krenek A."/>
            <person name="Repkova J."/>
        </authorList>
    </citation>
    <scope>NUCLEOTIDE SEQUENCE [LARGE SCALE GENOMIC DNA]</scope>
    <source>
        <strain evidence="3">cv. Tatra</strain>
        <tissue evidence="2">Young leaves</tissue>
    </source>
</reference>
<organism evidence="2 3">
    <name type="scientific">Trifolium pratense</name>
    <name type="common">Red clover</name>
    <dbReference type="NCBI Taxonomy" id="57577"/>
    <lineage>
        <taxon>Eukaryota</taxon>
        <taxon>Viridiplantae</taxon>
        <taxon>Streptophyta</taxon>
        <taxon>Embryophyta</taxon>
        <taxon>Tracheophyta</taxon>
        <taxon>Spermatophyta</taxon>
        <taxon>Magnoliopsida</taxon>
        <taxon>eudicotyledons</taxon>
        <taxon>Gunneridae</taxon>
        <taxon>Pentapetalae</taxon>
        <taxon>rosids</taxon>
        <taxon>fabids</taxon>
        <taxon>Fabales</taxon>
        <taxon>Fabaceae</taxon>
        <taxon>Papilionoideae</taxon>
        <taxon>50 kb inversion clade</taxon>
        <taxon>NPAAA clade</taxon>
        <taxon>Hologalegina</taxon>
        <taxon>IRL clade</taxon>
        <taxon>Trifolieae</taxon>
        <taxon>Trifolium</taxon>
    </lineage>
</organism>
<reference evidence="2 3" key="2">
    <citation type="journal article" date="2017" name="Front. Plant Sci.">
        <title>Gene Classification and Mining of Molecular Markers Useful in Red Clover (Trifolium pratense) Breeding.</title>
        <authorList>
            <person name="Istvanek J."/>
            <person name="Dluhosova J."/>
            <person name="Dluhos P."/>
            <person name="Patkova L."/>
            <person name="Nedelnik J."/>
            <person name="Repkova J."/>
        </authorList>
    </citation>
    <scope>NUCLEOTIDE SEQUENCE [LARGE SCALE GENOMIC DNA]</scope>
    <source>
        <strain evidence="3">cv. Tatra</strain>
        <tissue evidence="2">Young leaves</tissue>
    </source>
</reference>
<feature type="non-terminal residue" evidence="2">
    <location>
        <position position="111"/>
    </location>
</feature>
<comment type="caution">
    <text evidence="2">The sequence shown here is derived from an EMBL/GenBank/DDBJ whole genome shotgun (WGS) entry which is preliminary data.</text>
</comment>
<dbReference type="AlphaFoldDB" id="A0A2K3JUB7"/>
<dbReference type="Pfam" id="PF13966">
    <property type="entry name" value="zf-RVT"/>
    <property type="match status" value="1"/>
</dbReference>
<dbReference type="InterPro" id="IPR026960">
    <property type="entry name" value="RVT-Znf"/>
</dbReference>
<dbReference type="Proteomes" id="UP000236291">
    <property type="component" value="Unassembled WGS sequence"/>
</dbReference>
<name>A0A2K3JUB7_TRIPR</name>
<evidence type="ECO:0000313" key="2">
    <source>
        <dbReference type="EMBL" id="PNX57622.1"/>
    </source>
</evidence>
<protein>
    <submittedName>
        <fullName evidence="2">Ribonuclease H</fullName>
    </submittedName>
</protein>
<proteinExistence type="predicted"/>
<accession>A0A2K3JUB7</accession>
<evidence type="ECO:0000259" key="1">
    <source>
        <dbReference type="Pfam" id="PF13966"/>
    </source>
</evidence>
<dbReference type="EMBL" id="ASHM01124336">
    <property type="protein sequence ID" value="PNX57622.1"/>
    <property type="molecule type" value="Genomic_DNA"/>
</dbReference>
<evidence type="ECO:0000313" key="3">
    <source>
        <dbReference type="Proteomes" id="UP000236291"/>
    </source>
</evidence>
<feature type="domain" description="Reverse transcriptase zinc-binding" evidence="1">
    <location>
        <begin position="1"/>
        <end position="44"/>
    </location>
</feature>